<dbReference type="Proteomes" id="UP000094444">
    <property type="component" value="Unassembled WGS sequence"/>
</dbReference>
<dbReference type="EMBL" id="MAVT02000143">
    <property type="protein sequence ID" value="POS79009.1"/>
    <property type="molecule type" value="Genomic_DNA"/>
</dbReference>
<gene>
    <name evidence="1" type="ORF">DHEL01_v202585</name>
</gene>
<organism evidence="1 2">
    <name type="scientific">Diaporthe helianthi</name>
    <dbReference type="NCBI Taxonomy" id="158607"/>
    <lineage>
        <taxon>Eukaryota</taxon>
        <taxon>Fungi</taxon>
        <taxon>Dikarya</taxon>
        <taxon>Ascomycota</taxon>
        <taxon>Pezizomycotina</taxon>
        <taxon>Sordariomycetes</taxon>
        <taxon>Sordariomycetidae</taxon>
        <taxon>Diaporthales</taxon>
        <taxon>Diaporthaceae</taxon>
        <taxon>Diaporthe</taxon>
    </lineage>
</organism>
<dbReference type="InParanoid" id="A0A2P5I927"/>
<sequence length="26" mass="2876">MYSRGYILTMGLLQALPFSHAIPAPQ</sequence>
<evidence type="ECO:0000313" key="1">
    <source>
        <dbReference type="EMBL" id="POS79009.1"/>
    </source>
</evidence>
<evidence type="ECO:0000313" key="2">
    <source>
        <dbReference type="Proteomes" id="UP000094444"/>
    </source>
</evidence>
<proteinExistence type="predicted"/>
<protein>
    <submittedName>
        <fullName evidence="1">Uncharacterized protein</fullName>
    </submittedName>
</protein>
<dbReference type="AlphaFoldDB" id="A0A2P5I927"/>
<accession>A0A2P5I927</accession>
<reference evidence="1" key="1">
    <citation type="submission" date="2017-09" db="EMBL/GenBank/DDBJ databases">
        <title>Polyketide synthases of a Diaporthe helianthi virulent isolate.</title>
        <authorList>
            <person name="Baroncelli R."/>
        </authorList>
    </citation>
    <scope>NUCLEOTIDE SEQUENCE [LARGE SCALE GENOMIC DNA]</scope>
    <source>
        <strain evidence="1">7/96</strain>
    </source>
</reference>
<name>A0A2P5I927_DIAHE</name>
<keyword evidence="2" id="KW-1185">Reference proteome</keyword>
<comment type="caution">
    <text evidence="1">The sequence shown here is derived from an EMBL/GenBank/DDBJ whole genome shotgun (WGS) entry which is preliminary data.</text>
</comment>